<sequence length="224" mass="23783">MSAIERAAASLARYPAIRAVNFHHTPRSRMDALARQLALLARRFTVLDEPGLSRLMAGDAVASDRPPLVIAFYNGLRDNLDVAVPILHRLGLKGWFFVPTGFVLEPVETQEAFAGRNAIGLIAGDYPDGRHALSPAEMRALAASGHAVAAHTRTHAKASATDEAALAPEILGAQDDMRAILGRPVSAFAFQSGAALGENPVADALLARAGYRFLFSNLAIQPVG</sequence>
<dbReference type="SUPFAM" id="SSF88713">
    <property type="entry name" value="Glycoside hydrolase/deacetylase"/>
    <property type="match status" value="1"/>
</dbReference>
<evidence type="ECO:0000259" key="7">
    <source>
        <dbReference type="PROSITE" id="PS51677"/>
    </source>
</evidence>
<evidence type="ECO:0000313" key="8">
    <source>
        <dbReference type="EMBL" id="SDN65226.1"/>
    </source>
</evidence>
<gene>
    <name evidence="8" type="ORF">SAMN05192530_101602</name>
</gene>
<organism evidence="8 9">
    <name type="scientific">Aureimonas jatrophae</name>
    <dbReference type="NCBI Taxonomy" id="1166073"/>
    <lineage>
        <taxon>Bacteria</taxon>
        <taxon>Pseudomonadati</taxon>
        <taxon>Pseudomonadota</taxon>
        <taxon>Alphaproteobacteria</taxon>
        <taxon>Hyphomicrobiales</taxon>
        <taxon>Aurantimonadaceae</taxon>
        <taxon>Aureimonas</taxon>
    </lineage>
</organism>
<feature type="domain" description="NodB homology" evidence="7">
    <location>
        <begin position="66"/>
        <end position="224"/>
    </location>
</feature>
<dbReference type="GO" id="GO:0016810">
    <property type="term" value="F:hydrolase activity, acting on carbon-nitrogen (but not peptide) bonds"/>
    <property type="evidence" value="ECO:0007669"/>
    <property type="project" value="InterPro"/>
</dbReference>
<dbReference type="CDD" id="cd10918">
    <property type="entry name" value="CE4_NodB_like_5s_6s"/>
    <property type="match status" value="1"/>
</dbReference>
<dbReference type="Proteomes" id="UP000198793">
    <property type="component" value="Unassembled WGS sequence"/>
</dbReference>
<dbReference type="Gene3D" id="3.20.20.370">
    <property type="entry name" value="Glycoside hydrolase/deacetylase"/>
    <property type="match status" value="1"/>
</dbReference>
<comment type="similarity">
    <text evidence="3">Belongs to the polysaccharide deacetylase family.</text>
</comment>
<reference evidence="8 9" key="1">
    <citation type="submission" date="2016-10" db="EMBL/GenBank/DDBJ databases">
        <authorList>
            <person name="de Groot N.N."/>
        </authorList>
    </citation>
    <scope>NUCLEOTIDE SEQUENCE [LARGE SCALE GENOMIC DNA]</scope>
    <source>
        <strain evidence="9">L7-484,KACC 16230,DSM 25025</strain>
    </source>
</reference>
<dbReference type="STRING" id="1166073.SAMN05192530_101602"/>
<name>A0A1H0D566_9HYPH</name>
<comment type="subcellular location">
    <subcellularLocation>
        <location evidence="2">Secreted</location>
    </subcellularLocation>
</comment>
<comment type="function">
    <text evidence="1">Is involved in generating a small heat-stable compound (Nod), an acylated oligomer of N-acetylglucosamine, that stimulates mitosis in various plant protoplasts.</text>
</comment>
<evidence type="ECO:0000313" key="9">
    <source>
        <dbReference type="Proteomes" id="UP000198793"/>
    </source>
</evidence>
<dbReference type="GO" id="GO:0005975">
    <property type="term" value="P:carbohydrate metabolic process"/>
    <property type="evidence" value="ECO:0007669"/>
    <property type="project" value="InterPro"/>
</dbReference>
<dbReference type="InterPro" id="IPR011330">
    <property type="entry name" value="Glyco_hydro/deAcase_b/a-brl"/>
</dbReference>
<protein>
    <recommendedName>
        <fullName evidence="4">Chitooligosaccharide deacetylase</fullName>
    </recommendedName>
    <alternativeName>
        <fullName evidence="6">Nodulation protein B</fullName>
    </alternativeName>
</protein>
<dbReference type="PANTHER" id="PTHR34216">
    <property type="match status" value="1"/>
</dbReference>
<evidence type="ECO:0000256" key="5">
    <source>
        <dbReference type="ARBA" id="ARBA00022729"/>
    </source>
</evidence>
<evidence type="ECO:0000256" key="4">
    <source>
        <dbReference type="ARBA" id="ARBA00020071"/>
    </source>
</evidence>
<dbReference type="Pfam" id="PF01522">
    <property type="entry name" value="Polysacc_deac_1"/>
    <property type="match status" value="1"/>
</dbReference>
<dbReference type="OrthoDB" id="9782872at2"/>
<dbReference type="PROSITE" id="PS51677">
    <property type="entry name" value="NODB"/>
    <property type="match status" value="1"/>
</dbReference>
<dbReference type="InterPro" id="IPR002509">
    <property type="entry name" value="NODB_dom"/>
</dbReference>
<evidence type="ECO:0000256" key="6">
    <source>
        <dbReference type="ARBA" id="ARBA00032976"/>
    </source>
</evidence>
<keyword evidence="5" id="KW-0732">Signal</keyword>
<evidence type="ECO:0000256" key="3">
    <source>
        <dbReference type="ARBA" id="ARBA00010973"/>
    </source>
</evidence>
<evidence type="ECO:0000256" key="2">
    <source>
        <dbReference type="ARBA" id="ARBA00004613"/>
    </source>
</evidence>
<accession>A0A1H0D566</accession>
<dbReference type="GO" id="GO:0005576">
    <property type="term" value="C:extracellular region"/>
    <property type="evidence" value="ECO:0007669"/>
    <property type="project" value="UniProtKB-SubCell"/>
</dbReference>
<dbReference type="AlphaFoldDB" id="A0A1H0D566"/>
<dbReference type="PANTHER" id="PTHR34216:SF3">
    <property type="entry name" value="POLY-BETA-1,6-N-ACETYL-D-GLUCOSAMINE N-DEACETYLASE"/>
    <property type="match status" value="1"/>
</dbReference>
<dbReference type="InterPro" id="IPR051398">
    <property type="entry name" value="Polysacch_Deacetylase"/>
</dbReference>
<dbReference type="RefSeq" id="WP_090668578.1">
    <property type="nucleotide sequence ID" value="NZ_FNIT01000001.1"/>
</dbReference>
<dbReference type="EMBL" id="FNIT01000001">
    <property type="protein sequence ID" value="SDN65226.1"/>
    <property type="molecule type" value="Genomic_DNA"/>
</dbReference>
<keyword evidence="9" id="KW-1185">Reference proteome</keyword>
<evidence type="ECO:0000256" key="1">
    <source>
        <dbReference type="ARBA" id="ARBA00003236"/>
    </source>
</evidence>
<proteinExistence type="inferred from homology"/>